<dbReference type="AlphaFoldDB" id="A0A6J7P361"/>
<protein>
    <submittedName>
        <fullName evidence="1">Unannotated protein</fullName>
    </submittedName>
</protein>
<dbReference type="EMBL" id="CAFBOZ010000054">
    <property type="protein sequence ID" value="CAB4998915.1"/>
    <property type="molecule type" value="Genomic_DNA"/>
</dbReference>
<proteinExistence type="predicted"/>
<name>A0A6J7P361_9ZZZZ</name>
<evidence type="ECO:0000313" key="1">
    <source>
        <dbReference type="EMBL" id="CAB4998915.1"/>
    </source>
</evidence>
<organism evidence="1">
    <name type="scientific">freshwater metagenome</name>
    <dbReference type="NCBI Taxonomy" id="449393"/>
    <lineage>
        <taxon>unclassified sequences</taxon>
        <taxon>metagenomes</taxon>
        <taxon>ecological metagenomes</taxon>
    </lineage>
</organism>
<accession>A0A6J7P361</accession>
<reference evidence="1" key="1">
    <citation type="submission" date="2020-05" db="EMBL/GenBank/DDBJ databases">
        <authorList>
            <person name="Chiriac C."/>
            <person name="Salcher M."/>
            <person name="Ghai R."/>
            <person name="Kavagutti S V."/>
        </authorList>
    </citation>
    <scope>NUCLEOTIDE SEQUENCE</scope>
</reference>
<gene>
    <name evidence="1" type="ORF">UFOPK3992_00512</name>
</gene>
<sequence>MTSAAERLDRVASLLGASAEELLDEWEALAPPAGSHHPQSALSEPEARALARAGVRVAPVPALHDRASASTLEHLIQMRLDGLTTKEAAALLRLTEGRIRQRIAADLLFAVKGPGGEWRLPRWQFHGRHTIPGLSEVLAAVPRGWPPVAIERFLAEPTDDLAMAGAPMSPLAWLSEGRDAGPVAALASQLDIGL</sequence>